<dbReference type="PATRIC" id="fig|36849.3.peg.3257"/>
<gene>
    <name evidence="1" type="ORF">OXPF_30730</name>
</gene>
<sequence length="96" mass="11370">MENKVLDNEQLEIKNHMETVVTQMFENMLKRLDICKCEMCRKDIIAYALNHLPPRYAVTQKGELYYRLAEFTQQFEIDVQVILAEAVQVISQNPRH</sequence>
<dbReference type="STRING" id="36849.OXPF_30730"/>
<organism evidence="1 2">
    <name type="scientific">Oxobacter pfennigii</name>
    <dbReference type="NCBI Taxonomy" id="36849"/>
    <lineage>
        <taxon>Bacteria</taxon>
        <taxon>Bacillati</taxon>
        <taxon>Bacillota</taxon>
        <taxon>Clostridia</taxon>
        <taxon>Eubacteriales</taxon>
        <taxon>Clostridiaceae</taxon>
        <taxon>Oxobacter</taxon>
    </lineage>
</organism>
<dbReference type="Pfam" id="PF10719">
    <property type="entry name" value="ComFB"/>
    <property type="match status" value="1"/>
</dbReference>
<dbReference type="Proteomes" id="UP000050326">
    <property type="component" value="Unassembled WGS sequence"/>
</dbReference>
<reference evidence="1 2" key="1">
    <citation type="submission" date="2015-09" db="EMBL/GenBank/DDBJ databases">
        <title>Genome sequence of Oxobacter pfennigii DSM 3222.</title>
        <authorList>
            <person name="Poehlein A."/>
            <person name="Bengelsdorf F.R."/>
            <person name="Schiel-Bengelsdorf B."/>
            <person name="Duerre P."/>
            <person name="Daniel R."/>
        </authorList>
    </citation>
    <scope>NUCLEOTIDE SEQUENCE [LARGE SCALE GENOMIC DNA]</scope>
    <source>
        <strain evidence="1 2">DSM 3222</strain>
    </source>
</reference>
<comment type="caution">
    <text evidence="1">The sequence shown here is derived from an EMBL/GenBank/DDBJ whole genome shotgun (WGS) entry which is preliminary data.</text>
</comment>
<evidence type="ECO:0000313" key="2">
    <source>
        <dbReference type="Proteomes" id="UP000050326"/>
    </source>
</evidence>
<proteinExistence type="predicted"/>
<name>A0A0P8W4Y1_9CLOT</name>
<evidence type="ECO:0000313" key="1">
    <source>
        <dbReference type="EMBL" id="KPU43631.1"/>
    </source>
</evidence>
<protein>
    <submittedName>
        <fullName evidence="1">Late competence development protein ComFB</fullName>
    </submittedName>
</protein>
<dbReference type="AlphaFoldDB" id="A0A0P8W4Y1"/>
<keyword evidence="2" id="KW-1185">Reference proteome</keyword>
<dbReference type="RefSeq" id="WP_054876063.1">
    <property type="nucleotide sequence ID" value="NZ_LKET01000039.1"/>
</dbReference>
<dbReference type="InterPro" id="IPR019657">
    <property type="entry name" value="ComFB"/>
</dbReference>
<accession>A0A0P8W4Y1</accession>
<dbReference type="EMBL" id="LKET01000039">
    <property type="protein sequence ID" value="KPU43631.1"/>
    <property type="molecule type" value="Genomic_DNA"/>
</dbReference>